<comment type="caution">
    <text evidence="2">The sequence shown here is derived from an EMBL/GenBank/DDBJ whole genome shotgun (WGS) entry which is preliminary data.</text>
</comment>
<sequence>MSNTLLSQIHSVISVDVDSMDPDVARRHTSQNQTFCNMTSNQAIMFGELTRAENVTLIKDAIAYVNNQPNDRRDPTTTLQDIVDVVTVLLAKRVYPHLQGKVLTQISPSVAYNVRKTIEYANKLVSLFEAHGIPKTRLCIKVPATPESLVACQLLRKDNINTSATCVFSVAQAQAAAQAGCSYVIAFFNELRVHSEPSLWKEYKDTATEHPASPTIQAIIQALKGSETLVMAASIVSVAEVLALVSFRPNHITISAPILDQLGVLPASDLLPIGNTGPVLPEAGIDYLAKDAVLLKEAFMKDLEASRRVVDALTIFDSYEMKIKEYIQSIQGA</sequence>
<evidence type="ECO:0000313" key="3">
    <source>
        <dbReference type="Proteomes" id="UP000807353"/>
    </source>
</evidence>
<dbReference type="InterPro" id="IPR013785">
    <property type="entry name" value="Aldolase_TIM"/>
</dbReference>
<dbReference type="Proteomes" id="UP000807353">
    <property type="component" value="Unassembled WGS sequence"/>
</dbReference>
<reference evidence="2" key="1">
    <citation type="submission" date="2020-11" db="EMBL/GenBank/DDBJ databases">
        <authorList>
            <consortium name="DOE Joint Genome Institute"/>
            <person name="Ahrendt S."/>
            <person name="Riley R."/>
            <person name="Andreopoulos W."/>
            <person name="Labutti K."/>
            <person name="Pangilinan J."/>
            <person name="Ruiz-Duenas F.J."/>
            <person name="Barrasa J.M."/>
            <person name="Sanchez-Garcia M."/>
            <person name="Camarero S."/>
            <person name="Miyauchi S."/>
            <person name="Serrano A."/>
            <person name="Linde D."/>
            <person name="Babiker R."/>
            <person name="Drula E."/>
            <person name="Ayuso-Fernandez I."/>
            <person name="Pacheco R."/>
            <person name="Padilla G."/>
            <person name="Ferreira P."/>
            <person name="Barriuso J."/>
            <person name="Kellner H."/>
            <person name="Castanera R."/>
            <person name="Alfaro M."/>
            <person name="Ramirez L."/>
            <person name="Pisabarro A.G."/>
            <person name="Kuo A."/>
            <person name="Tritt A."/>
            <person name="Lipzen A."/>
            <person name="He G."/>
            <person name="Yan M."/>
            <person name="Ng V."/>
            <person name="Cullen D."/>
            <person name="Martin F."/>
            <person name="Rosso M.-N."/>
            <person name="Henrissat B."/>
            <person name="Hibbett D."/>
            <person name="Martinez A.T."/>
            <person name="Grigoriev I.V."/>
        </authorList>
    </citation>
    <scope>NUCLEOTIDE SEQUENCE</scope>
    <source>
        <strain evidence="2">CBS 247.69</strain>
    </source>
</reference>
<proteinExistence type="predicted"/>
<evidence type="ECO:0000313" key="2">
    <source>
        <dbReference type="EMBL" id="KAF9459127.1"/>
    </source>
</evidence>
<dbReference type="InterPro" id="IPR001585">
    <property type="entry name" value="TAL/FSA"/>
</dbReference>
<protein>
    <submittedName>
        <fullName evidence="2">Aldolase</fullName>
    </submittedName>
</protein>
<keyword evidence="3" id="KW-1185">Reference proteome</keyword>
<accession>A0A9P6CB68</accession>
<dbReference type="PANTHER" id="PTHR10683">
    <property type="entry name" value="TRANSALDOLASE"/>
    <property type="match status" value="1"/>
</dbReference>
<dbReference type="Pfam" id="PF00923">
    <property type="entry name" value="TAL_FSA"/>
    <property type="match status" value="1"/>
</dbReference>
<gene>
    <name evidence="2" type="ORF">BDZ94DRAFT_1269080</name>
</gene>
<keyword evidence="1" id="KW-0704">Schiff base</keyword>
<dbReference type="Gene3D" id="3.20.20.70">
    <property type="entry name" value="Aldolase class I"/>
    <property type="match status" value="1"/>
</dbReference>
<dbReference type="SUPFAM" id="SSF51569">
    <property type="entry name" value="Aldolase"/>
    <property type="match status" value="1"/>
</dbReference>
<dbReference type="PANTHER" id="PTHR10683:SF39">
    <property type="entry name" value="TRANSALDOLASE"/>
    <property type="match status" value="1"/>
</dbReference>
<dbReference type="EMBL" id="MU150323">
    <property type="protein sequence ID" value="KAF9459127.1"/>
    <property type="molecule type" value="Genomic_DNA"/>
</dbReference>
<dbReference type="GO" id="GO:0004801">
    <property type="term" value="F:transaldolase activity"/>
    <property type="evidence" value="ECO:0007669"/>
    <property type="project" value="TreeGrafter"/>
</dbReference>
<dbReference type="AlphaFoldDB" id="A0A9P6CB68"/>
<evidence type="ECO:0000256" key="1">
    <source>
        <dbReference type="ARBA" id="ARBA00023270"/>
    </source>
</evidence>
<dbReference type="OrthoDB" id="1711136at2759"/>
<dbReference type="GO" id="GO:0009052">
    <property type="term" value="P:pentose-phosphate shunt, non-oxidative branch"/>
    <property type="evidence" value="ECO:0007669"/>
    <property type="project" value="TreeGrafter"/>
</dbReference>
<dbReference type="GO" id="GO:0005975">
    <property type="term" value="P:carbohydrate metabolic process"/>
    <property type="evidence" value="ECO:0007669"/>
    <property type="project" value="InterPro"/>
</dbReference>
<organism evidence="2 3">
    <name type="scientific">Collybia nuda</name>
    <dbReference type="NCBI Taxonomy" id="64659"/>
    <lineage>
        <taxon>Eukaryota</taxon>
        <taxon>Fungi</taxon>
        <taxon>Dikarya</taxon>
        <taxon>Basidiomycota</taxon>
        <taxon>Agaricomycotina</taxon>
        <taxon>Agaricomycetes</taxon>
        <taxon>Agaricomycetidae</taxon>
        <taxon>Agaricales</taxon>
        <taxon>Tricholomatineae</taxon>
        <taxon>Clitocybaceae</taxon>
        <taxon>Collybia</taxon>
    </lineage>
</organism>
<name>A0A9P6CB68_9AGAR</name>